<dbReference type="EMBL" id="RCZC01000005">
    <property type="protein sequence ID" value="TPG51689.1"/>
    <property type="molecule type" value="Genomic_DNA"/>
</dbReference>
<dbReference type="AlphaFoldDB" id="A0A502FQM5"/>
<dbReference type="OrthoDB" id="7478143at2"/>
<dbReference type="Gene3D" id="2.160.20.120">
    <property type="match status" value="1"/>
</dbReference>
<keyword evidence="3" id="KW-1185">Reference proteome</keyword>
<name>A0A502FQM5_9SPHN</name>
<dbReference type="Proteomes" id="UP000319931">
    <property type="component" value="Unassembled WGS sequence"/>
</dbReference>
<evidence type="ECO:0000313" key="2">
    <source>
        <dbReference type="EMBL" id="TPG51689.1"/>
    </source>
</evidence>
<dbReference type="Pfam" id="PF10988">
    <property type="entry name" value="DUF2807"/>
    <property type="match status" value="1"/>
</dbReference>
<accession>A0A502FQM5</accession>
<dbReference type="InterPro" id="IPR021255">
    <property type="entry name" value="DUF2807"/>
</dbReference>
<sequence>MREAAHARMVAAMLRFLILALLVPLAPAQAAERRYFIGDFDRIRVEGPFDVRLATRGTPDARVTGTTDGLDLHVDARVLTIRRAVAESGGATRRDAPDPTTIFVRTSDLHGAAVIGGGRLVVEGPLRGTRVDLQVSGSGSITMAELAADQVSVTLLGAGAMTLGGRTSRLRVLSTGAGSIDASALLADEAILRLDGSGATQANARYAADIVATGLGAVTVSGTPKCKIKAPAGAAVTCGGAAR</sequence>
<comment type="caution">
    <text evidence="2">The sequence shown here is derived from an EMBL/GenBank/DDBJ whole genome shotgun (WGS) entry which is preliminary data.</text>
</comment>
<protein>
    <submittedName>
        <fullName evidence="2">DUF2807 domain-containing protein</fullName>
    </submittedName>
</protein>
<proteinExistence type="predicted"/>
<evidence type="ECO:0000259" key="1">
    <source>
        <dbReference type="Pfam" id="PF10988"/>
    </source>
</evidence>
<evidence type="ECO:0000313" key="3">
    <source>
        <dbReference type="Proteomes" id="UP000319931"/>
    </source>
</evidence>
<reference evidence="2 3" key="1">
    <citation type="journal article" date="2019" name="Environ. Microbiol.">
        <title>Species interactions and distinct microbial communities in high Arctic permafrost affected cryosols are associated with the CH4 and CO2 gas fluxes.</title>
        <authorList>
            <person name="Altshuler I."/>
            <person name="Hamel J."/>
            <person name="Turney S."/>
            <person name="Magnuson E."/>
            <person name="Levesque R."/>
            <person name="Greer C."/>
            <person name="Whyte L.G."/>
        </authorList>
    </citation>
    <scope>NUCLEOTIDE SEQUENCE [LARGE SCALE GENOMIC DNA]</scope>
    <source>
        <strain evidence="2 3">E6.1</strain>
    </source>
</reference>
<organism evidence="2 3">
    <name type="scientific">Sphingomonas glacialis</name>
    <dbReference type="NCBI Taxonomy" id="658225"/>
    <lineage>
        <taxon>Bacteria</taxon>
        <taxon>Pseudomonadati</taxon>
        <taxon>Pseudomonadota</taxon>
        <taxon>Alphaproteobacteria</taxon>
        <taxon>Sphingomonadales</taxon>
        <taxon>Sphingomonadaceae</taxon>
        <taxon>Sphingomonas</taxon>
    </lineage>
</organism>
<feature type="domain" description="Putative auto-transporter adhesin head GIN" evidence="1">
    <location>
        <begin position="39"/>
        <end position="224"/>
    </location>
</feature>
<gene>
    <name evidence="2" type="ORF">EAH76_16900</name>
</gene>